<gene>
    <name evidence="1" type="ORF">EHQ83_00290</name>
</gene>
<dbReference type="AlphaFoldDB" id="A0A6N4QCM5"/>
<evidence type="ECO:0000313" key="2">
    <source>
        <dbReference type="Proteomes" id="UP000297613"/>
    </source>
</evidence>
<reference evidence="1 2" key="1">
    <citation type="journal article" date="2019" name="PLoS Negl. Trop. Dis.">
        <title>Revisiting the worldwide diversity of Leptospira species in the environment.</title>
        <authorList>
            <person name="Vincent A.T."/>
            <person name="Schiettekatte O."/>
            <person name="Bourhy P."/>
            <person name="Veyrier F.J."/>
            <person name="Picardeau M."/>
        </authorList>
    </citation>
    <scope>NUCLEOTIDE SEQUENCE [LARGE SCALE GENOMIC DNA]</scope>
    <source>
        <strain evidence="1 2">201702445</strain>
    </source>
</reference>
<dbReference type="RefSeq" id="WP_135572016.1">
    <property type="nucleotide sequence ID" value="NZ_RQGK01000072.1"/>
</dbReference>
<protein>
    <submittedName>
        <fullName evidence="1">DUF3703 domain-containing protein</fullName>
    </submittedName>
</protein>
<dbReference type="Pfam" id="PF12487">
    <property type="entry name" value="DUF3703"/>
    <property type="match status" value="1"/>
</dbReference>
<dbReference type="Proteomes" id="UP000297613">
    <property type="component" value="Unassembled WGS sequence"/>
</dbReference>
<dbReference type="EMBL" id="RQGM01000003">
    <property type="protein sequence ID" value="TGL90034.1"/>
    <property type="molecule type" value="Genomic_DNA"/>
</dbReference>
<accession>A0A6N4QCM5</accession>
<evidence type="ECO:0000313" key="1">
    <source>
        <dbReference type="EMBL" id="TGL90034.1"/>
    </source>
</evidence>
<dbReference type="InterPro" id="IPR022172">
    <property type="entry name" value="DUF3703"/>
</dbReference>
<sequence length="138" mass="15450">MNWKMPAAFKKAYIQEIESYRSHLRAGRNAEAWRFLERAHLIGQYYPVPHTGSHGRMLLFAVREKDGKEFLGQLLRFAGGWLGSLFNRIPVGNPGGSNVPIFASFPIPEDLRELLADADSSGKGLSGLRKKRVGTHTN</sequence>
<proteinExistence type="predicted"/>
<organism evidence="1 2">
    <name type="scientific">Leptospira yasudae</name>
    <dbReference type="NCBI Taxonomy" id="2202201"/>
    <lineage>
        <taxon>Bacteria</taxon>
        <taxon>Pseudomonadati</taxon>
        <taxon>Spirochaetota</taxon>
        <taxon>Spirochaetia</taxon>
        <taxon>Leptospirales</taxon>
        <taxon>Leptospiraceae</taxon>
        <taxon>Leptospira</taxon>
    </lineage>
</organism>
<comment type="caution">
    <text evidence="1">The sequence shown here is derived from an EMBL/GenBank/DDBJ whole genome shotgun (WGS) entry which is preliminary data.</text>
</comment>
<name>A0A6N4QCM5_9LEPT</name>